<accession>A0ABU6WYP8</accession>
<comment type="caution">
    <text evidence="1">The sequence shown here is derived from an EMBL/GenBank/DDBJ whole genome shotgun (WGS) entry which is preliminary data.</text>
</comment>
<proteinExistence type="predicted"/>
<protein>
    <submittedName>
        <fullName evidence="1">Uncharacterized protein</fullName>
    </submittedName>
</protein>
<gene>
    <name evidence="1" type="ORF">PIB30_099935</name>
</gene>
<reference evidence="1 2" key="1">
    <citation type="journal article" date="2023" name="Plants (Basel)">
        <title>Bridging the Gap: Combining Genomics and Transcriptomics Approaches to Understand Stylosanthes scabra, an Orphan Legume from the Brazilian Caatinga.</title>
        <authorList>
            <person name="Ferreira-Neto J.R.C."/>
            <person name="da Silva M.D."/>
            <person name="Binneck E."/>
            <person name="de Melo N.F."/>
            <person name="da Silva R.H."/>
            <person name="de Melo A.L.T.M."/>
            <person name="Pandolfi V."/>
            <person name="Bustamante F.O."/>
            <person name="Brasileiro-Vidal A.C."/>
            <person name="Benko-Iseppon A.M."/>
        </authorList>
    </citation>
    <scope>NUCLEOTIDE SEQUENCE [LARGE SCALE GENOMIC DNA]</scope>
    <source>
        <tissue evidence="1">Leaves</tissue>
    </source>
</reference>
<keyword evidence="2" id="KW-1185">Reference proteome</keyword>
<evidence type="ECO:0000313" key="1">
    <source>
        <dbReference type="EMBL" id="MED6189838.1"/>
    </source>
</evidence>
<sequence>MVGEEGSCKKLDVDGFLRITIPTRTPMAMLFENSIPSPMLLLDPLALVHHIIITDDFLFALAAWPWLVNWEEEVLDMAQRESYREVNQEEDYWIKVAPELSSLIVFYIMSSSRFCEV</sequence>
<dbReference type="Proteomes" id="UP001341840">
    <property type="component" value="Unassembled WGS sequence"/>
</dbReference>
<evidence type="ECO:0000313" key="2">
    <source>
        <dbReference type="Proteomes" id="UP001341840"/>
    </source>
</evidence>
<dbReference type="EMBL" id="JASCZI010183977">
    <property type="protein sequence ID" value="MED6189838.1"/>
    <property type="molecule type" value="Genomic_DNA"/>
</dbReference>
<organism evidence="1 2">
    <name type="scientific">Stylosanthes scabra</name>
    <dbReference type="NCBI Taxonomy" id="79078"/>
    <lineage>
        <taxon>Eukaryota</taxon>
        <taxon>Viridiplantae</taxon>
        <taxon>Streptophyta</taxon>
        <taxon>Embryophyta</taxon>
        <taxon>Tracheophyta</taxon>
        <taxon>Spermatophyta</taxon>
        <taxon>Magnoliopsida</taxon>
        <taxon>eudicotyledons</taxon>
        <taxon>Gunneridae</taxon>
        <taxon>Pentapetalae</taxon>
        <taxon>rosids</taxon>
        <taxon>fabids</taxon>
        <taxon>Fabales</taxon>
        <taxon>Fabaceae</taxon>
        <taxon>Papilionoideae</taxon>
        <taxon>50 kb inversion clade</taxon>
        <taxon>dalbergioids sensu lato</taxon>
        <taxon>Dalbergieae</taxon>
        <taxon>Pterocarpus clade</taxon>
        <taxon>Stylosanthes</taxon>
    </lineage>
</organism>
<name>A0ABU6WYP8_9FABA</name>